<organism evidence="1 2">
    <name type="scientific">Puccinia graminis f. sp. tritici</name>
    <dbReference type="NCBI Taxonomy" id="56615"/>
    <lineage>
        <taxon>Eukaryota</taxon>
        <taxon>Fungi</taxon>
        <taxon>Dikarya</taxon>
        <taxon>Basidiomycota</taxon>
        <taxon>Pucciniomycotina</taxon>
        <taxon>Pucciniomycetes</taxon>
        <taxon>Pucciniales</taxon>
        <taxon>Pucciniaceae</taxon>
        <taxon>Puccinia</taxon>
    </lineage>
</organism>
<gene>
    <name evidence="1" type="ORF">PGTUg99_037190</name>
</gene>
<accession>A0A5B0S2H2</accession>
<sequence>MARPKLPAEDISSESRQPSSRLFTIGILVPNIGMSFRVPRPRFSVSGSESSTKEIELQVVLLLLLHRPGQ</sequence>
<proteinExistence type="predicted"/>
<comment type="caution">
    <text evidence="1">The sequence shown here is derived from an EMBL/GenBank/DDBJ whole genome shotgun (WGS) entry which is preliminary data.</text>
</comment>
<protein>
    <submittedName>
        <fullName evidence="1">Uncharacterized protein</fullName>
    </submittedName>
</protein>
<name>A0A5B0S2H2_PUCGR</name>
<reference evidence="1 2" key="1">
    <citation type="submission" date="2019-05" db="EMBL/GenBank/DDBJ databases">
        <title>Emergence of the Ug99 lineage of the wheat stem rust pathogen through somatic hybridization.</title>
        <authorList>
            <person name="Li F."/>
            <person name="Upadhyaya N.M."/>
            <person name="Sperschneider J."/>
            <person name="Matny O."/>
            <person name="Nguyen-Phuc H."/>
            <person name="Mago R."/>
            <person name="Raley C."/>
            <person name="Miller M.E."/>
            <person name="Silverstein K.A.T."/>
            <person name="Henningsen E."/>
            <person name="Hirsch C.D."/>
            <person name="Visser B."/>
            <person name="Pretorius Z.A."/>
            <person name="Steffenson B.J."/>
            <person name="Schwessinger B."/>
            <person name="Dodds P.N."/>
            <person name="Figueroa M."/>
        </authorList>
    </citation>
    <scope>NUCLEOTIDE SEQUENCE [LARGE SCALE GENOMIC DNA]</scope>
    <source>
        <strain evidence="1 2">Ug99</strain>
    </source>
</reference>
<dbReference type="EMBL" id="VDEP01000102">
    <property type="protein sequence ID" value="KAA1132107.1"/>
    <property type="molecule type" value="Genomic_DNA"/>
</dbReference>
<dbReference type="AlphaFoldDB" id="A0A5B0S2H2"/>
<dbReference type="Proteomes" id="UP000325313">
    <property type="component" value="Unassembled WGS sequence"/>
</dbReference>
<evidence type="ECO:0000313" key="1">
    <source>
        <dbReference type="EMBL" id="KAA1132107.1"/>
    </source>
</evidence>
<evidence type="ECO:0000313" key="2">
    <source>
        <dbReference type="Proteomes" id="UP000325313"/>
    </source>
</evidence>